<dbReference type="EMBL" id="SACK01000018">
    <property type="protein sequence ID" value="RVT96438.1"/>
    <property type="molecule type" value="Genomic_DNA"/>
</dbReference>
<dbReference type="AlphaFoldDB" id="A0A437MFM7"/>
<sequence length="129" mass="15039">MDKQQRFIIAARVIGVAGFIVILYFFSPFRPFKCKTYAENFRDNYACNIVLLKKSKGGRSIEFKGYDPITKENIKFIDASAWLLEKYDLFIEGDTVVKIKGQYTTTIYRHNQTIPIYFECGGDIFYDND</sequence>
<reference evidence="2 3" key="1">
    <citation type="submission" date="2019-01" db="EMBL/GenBank/DDBJ databases">
        <authorList>
            <person name="Chen W.-M."/>
        </authorList>
    </citation>
    <scope>NUCLEOTIDE SEQUENCE [LARGE SCALE GENOMIC DNA]</scope>
    <source>
        <strain evidence="2 3">YBJ-36</strain>
    </source>
</reference>
<feature type="transmembrane region" description="Helical" evidence="1">
    <location>
        <begin position="7"/>
        <end position="26"/>
    </location>
</feature>
<organism evidence="2 3">
    <name type="scientific">Mucilaginibacter limnophilus</name>
    <dbReference type="NCBI Taxonomy" id="1932778"/>
    <lineage>
        <taxon>Bacteria</taxon>
        <taxon>Pseudomonadati</taxon>
        <taxon>Bacteroidota</taxon>
        <taxon>Sphingobacteriia</taxon>
        <taxon>Sphingobacteriales</taxon>
        <taxon>Sphingobacteriaceae</taxon>
        <taxon>Mucilaginibacter</taxon>
    </lineage>
</organism>
<protein>
    <submittedName>
        <fullName evidence="2">Uncharacterized protein</fullName>
    </submittedName>
</protein>
<accession>A0A437MFM7</accession>
<comment type="caution">
    <text evidence="2">The sequence shown here is derived from an EMBL/GenBank/DDBJ whole genome shotgun (WGS) entry which is preliminary data.</text>
</comment>
<dbReference type="OrthoDB" id="1259728at2"/>
<keyword evidence="3" id="KW-1185">Reference proteome</keyword>
<evidence type="ECO:0000256" key="1">
    <source>
        <dbReference type="SAM" id="Phobius"/>
    </source>
</evidence>
<gene>
    <name evidence="2" type="ORF">EOD41_20365</name>
</gene>
<evidence type="ECO:0000313" key="3">
    <source>
        <dbReference type="Proteomes" id="UP000282759"/>
    </source>
</evidence>
<proteinExistence type="predicted"/>
<keyword evidence="1" id="KW-0812">Transmembrane</keyword>
<dbReference type="Proteomes" id="UP000282759">
    <property type="component" value="Unassembled WGS sequence"/>
</dbReference>
<keyword evidence="1" id="KW-1133">Transmembrane helix</keyword>
<keyword evidence="1" id="KW-0472">Membrane</keyword>
<name>A0A437MFM7_9SPHI</name>
<evidence type="ECO:0000313" key="2">
    <source>
        <dbReference type="EMBL" id="RVT96438.1"/>
    </source>
</evidence>
<dbReference type="RefSeq" id="WP_127708640.1">
    <property type="nucleotide sequence ID" value="NZ_SACK01000018.1"/>
</dbReference>